<accession>A0ABZ1N252</accession>
<evidence type="ECO:0000313" key="2">
    <source>
        <dbReference type="Proteomes" id="UP001621418"/>
    </source>
</evidence>
<sequence>MPERAIRALGRWVKAPDSVGGLVLERVAQPVVPGRFRTDAAAIVVTTPPLSLPTVLTAGCCLPRSAAAR</sequence>
<keyword evidence="2" id="KW-1185">Reference proteome</keyword>
<dbReference type="EMBL" id="CP109527">
    <property type="protein sequence ID" value="WTY33991.1"/>
    <property type="molecule type" value="Genomic_DNA"/>
</dbReference>
<name>A0ABZ1N252_9NOCA</name>
<organism evidence="1 2">
    <name type="scientific">Nocardia salmonicida</name>
    <dbReference type="NCBI Taxonomy" id="53431"/>
    <lineage>
        <taxon>Bacteria</taxon>
        <taxon>Bacillati</taxon>
        <taxon>Actinomycetota</taxon>
        <taxon>Actinomycetes</taxon>
        <taxon>Mycobacteriales</taxon>
        <taxon>Nocardiaceae</taxon>
        <taxon>Nocardia</taxon>
    </lineage>
</organism>
<evidence type="ECO:0000313" key="1">
    <source>
        <dbReference type="EMBL" id="WTY33991.1"/>
    </source>
</evidence>
<dbReference type="RefSeq" id="WP_405146277.1">
    <property type="nucleotide sequence ID" value="NZ_CP109527.1"/>
</dbReference>
<proteinExistence type="predicted"/>
<gene>
    <name evidence="1" type="ORF">OG308_21955</name>
</gene>
<dbReference type="Proteomes" id="UP001621418">
    <property type="component" value="Chromosome"/>
</dbReference>
<protein>
    <submittedName>
        <fullName evidence="1">Uncharacterized protein</fullName>
    </submittedName>
</protein>
<reference evidence="1 2" key="1">
    <citation type="submission" date="2022-10" db="EMBL/GenBank/DDBJ databases">
        <title>The complete genomes of actinobacterial strains from the NBC collection.</title>
        <authorList>
            <person name="Joergensen T.S."/>
            <person name="Alvarez Arevalo M."/>
            <person name="Sterndorff E.B."/>
            <person name="Faurdal D."/>
            <person name="Vuksanovic O."/>
            <person name="Mourched A.-S."/>
            <person name="Charusanti P."/>
            <person name="Shaw S."/>
            <person name="Blin K."/>
            <person name="Weber T."/>
        </authorList>
    </citation>
    <scope>NUCLEOTIDE SEQUENCE [LARGE SCALE GENOMIC DNA]</scope>
    <source>
        <strain evidence="1 2">NBC_01413</strain>
    </source>
</reference>